<evidence type="ECO:0000256" key="9">
    <source>
        <dbReference type="ARBA" id="ARBA00022692"/>
    </source>
</evidence>
<keyword evidence="23" id="KW-1185">Reference proteome</keyword>
<feature type="active site" description="Nucleophile" evidence="19">
    <location>
        <position position="219"/>
    </location>
</feature>
<dbReference type="GO" id="GO:0016042">
    <property type="term" value="P:lipid catabolic process"/>
    <property type="evidence" value="ECO:0007669"/>
    <property type="project" value="UniProtKB-KW"/>
</dbReference>
<dbReference type="EMBL" id="BDFE01000015">
    <property type="protein sequence ID" value="GAU08296.1"/>
    <property type="molecule type" value="Genomic_DNA"/>
</dbReference>
<dbReference type="EC" id="3.1.1.4" evidence="7"/>
<evidence type="ECO:0000313" key="23">
    <source>
        <dbReference type="Proteomes" id="UP000095200"/>
    </source>
</evidence>
<evidence type="ECO:0000256" key="4">
    <source>
        <dbReference type="ARBA" id="ARBA00010525"/>
    </source>
</evidence>
<dbReference type="Gene3D" id="2.40.230.10">
    <property type="entry name" value="Phospholipase A1"/>
    <property type="match status" value="1"/>
</dbReference>
<feature type="active site" description="Proton acceptor" evidence="19">
    <location>
        <position position="217"/>
    </location>
</feature>
<dbReference type="Pfam" id="PF02253">
    <property type="entry name" value="PLA1"/>
    <property type="match status" value="1"/>
</dbReference>
<dbReference type="InterPro" id="IPR036541">
    <property type="entry name" value="PLipase_A1_sf"/>
</dbReference>
<feature type="binding site" description="in dimeric form" evidence="20">
    <location>
        <position position="222"/>
    </location>
    <ligand>
        <name>Ca(2+)</name>
        <dbReference type="ChEBI" id="CHEBI:29108"/>
        <label>1</label>
    </ligand>
</feature>
<dbReference type="InterPro" id="IPR003187">
    <property type="entry name" value="PLipase_A1"/>
</dbReference>
<dbReference type="SUPFAM" id="SSF56931">
    <property type="entry name" value="Outer membrane phospholipase A (OMPLA)"/>
    <property type="match status" value="1"/>
</dbReference>
<evidence type="ECO:0000256" key="13">
    <source>
        <dbReference type="ARBA" id="ARBA00022837"/>
    </source>
</evidence>
<evidence type="ECO:0000256" key="5">
    <source>
        <dbReference type="ARBA" id="ARBA00011702"/>
    </source>
</evidence>
<dbReference type="GO" id="GO:0009279">
    <property type="term" value="C:cell outer membrane"/>
    <property type="evidence" value="ECO:0007669"/>
    <property type="project" value="UniProtKB-SubCell"/>
</dbReference>
<dbReference type="EC" id="3.1.1.32" evidence="6"/>
<comment type="cofactor">
    <cofactor evidence="20">
        <name>Ca(2+)</name>
        <dbReference type="ChEBI" id="CHEBI:29108"/>
    </cofactor>
    <text evidence="20">Binds 1 Ca(2+) ion per monomer.</text>
</comment>
<comment type="subunit">
    <text evidence="5">Homodimer; dimerization is reversible, and the dimeric form is the active one.</text>
</comment>
<evidence type="ECO:0000313" key="22">
    <source>
        <dbReference type="EMBL" id="GAU08296.1"/>
    </source>
</evidence>
<feature type="region of interest" description="Disordered" evidence="21">
    <location>
        <begin position="57"/>
        <end position="87"/>
    </location>
</feature>
<dbReference type="Proteomes" id="UP000095200">
    <property type="component" value="Unassembled WGS sequence"/>
</dbReference>
<proteinExistence type="inferred from homology"/>
<keyword evidence="15" id="KW-0443">Lipid metabolism</keyword>
<keyword evidence="10 20" id="KW-0479">Metal-binding</keyword>
<evidence type="ECO:0000256" key="19">
    <source>
        <dbReference type="PIRSR" id="PIRSR603187-1"/>
    </source>
</evidence>
<evidence type="ECO:0000256" key="7">
    <source>
        <dbReference type="ARBA" id="ARBA00013278"/>
    </source>
</evidence>
<gene>
    <name evidence="22" type="ORF">DPF_1002</name>
</gene>
<evidence type="ECO:0000256" key="10">
    <source>
        <dbReference type="ARBA" id="ARBA00022723"/>
    </source>
</evidence>
<reference evidence="23" key="1">
    <citation type="submission" date="2016-06" db="EMBL/GenBank/DDBJ databases">
        <title>Draft genome sequence of Desulfoplanes formicivorans strain Pf12B.</title>
        <authorList>
            <person name="Watanabe M."/>
            <person name="Kojima H."/>
            <person name="Fukui M."/>
        </authorList>
    </citation>
    <scope>NUCLEOTIDE SEQUENCE [LARGE SCALE GENOMIC DNA]</scope>
    <source>
        <strain evidence="23">Pf12B</strain>
    </source>
</reference>
<accession>A0A194AGT6</accession>
<keyword evidence="8" id="KW-1134">Transmembrane beta strand</keyword>
<dbReference type="AlphaFoldDB" id="A0A194AGT6"/>
<evidence type="ECO:0000256" key="8">
    <source>
        <dbReference type="ARBA" id="ARBA00022452"/>
    </source>
</evidence>
<sequence>MKHVPRLLVGLMAAVLMSQWLPLPVLWAGEPQSLEQCACIKDDTLRLQCYDRLASSTGAEQMPERSKPPVGEEEDGAPAVRISPEDDEPSYLTRHWELDESGPRGRFAFMPHRDNYILPFTYNKSPNHDHTGEVDTVKNAEVAFQLSMKVKLWQDVLGQNMDLWFGYTQRSFWQLYNVDESAPFRETNYEPEVLLNYRTDWNVLGVHLRTVTVGLNHQSNGRAESLSRSWNRVVGNLGLEYDDFVVQLKTWYRIPESQGEDDNPDIDEYMGPGELWVHYLLGGHRLGAMWRNNCRWDHNRGALQLEWAFPLGRKLNGYIQYFTGYGESLIDYDHAVDRIGIGFILNDWD</sequence>
<evidence type="ECO:0000256" key="18">
    <source>
        <dbReference type="ARBA" id="ARBA00032375"/>
    </source>
</evidence>
<keyword evidence="12" id="KW-0378">Hydrolase</keyword>
<feature type="binding site" description="in dimeric form" evidence="20">
    <location>
        <position position="262"/>
    </location>
    <ligand>
        <name>Ca(2+)</name>
        <dbReference type="ChEBI" id="CHEBI:29108"/>
        <label>1</label>
    </ligand>
</feature>
<dbReference type="PRINTS" id="PR01486">
    <property type="entry name" value="PHPHLIPASEA1"/>
</dbReference>
<dbReference type="GO" id="GO:0005509">
    <property type="term" value="F:calcium ion binding"/>
    <property type="evidence" value="ECO:0007669"/>
    <property type="project" value="TreeGrafter"/>
</dbReference>
<evidence type="ECO:0000256" key="17">
    <source>
        <dbReference type="ARBA" id="ARBA00023237"/>
    </source>
</evidence>
<keyword evidence="17" id="KW-0998">Cell outer membrane</keyword>
<dbReference type="PANTHER" id="PTHR40457">
    <property type="entry name" value="PHOSPHOLIPASE A1"/>
    <property type="match status" value="1"/>
</dbReference>
<evidence type="ECO:0000256" key="2">
    <source>
        <dbReference type="ARBA" id="ARBA00001604"/>
    </source>
</evidence>
<dbReference type="PANTHER" id="PTHR40457:SF1">
    <property type="entry name" value="PHOSPHOLIPASE A1"/>
    <property type="match status" value="1"/>
</dbReference>
<evidence type="ECO:0000256" key="12">
    <source>
        <dbReference type="ARBA" id="ARBA00022801"/>
    </source>
</evidence>
<dbReference type="GO" id="GO:0008970">
    <property type="term" value="F:phospholipase A1 activity"/>
    <property type="evidence" value="ECO:0007669"/>
    <property type="project" value="UniProtKB-EC"/>
</dbReference>
<evidence type="ECO:0000256" key="11">
    <source>
        <dbReference type="ARBA" id="ARBA00022729"/>
    </source>
</evidence>
<feature type="binding site" description="in dimeric form" evidence="20">
    <location>
        <position position="181"/>
    </location>
    <ligand>
        <name>Ca(2+)</name>
        <dbReference type="ChEBI" id="CHEBI:29108"/>
        <label>1</label>
    </ligand>
</feature>
<comment type="similarity">
    <text evidence="4">Belongs to the phospholipase A1 family.</text>
</comment>
<comment type="subcellular location">
    <subcellularLocation>
        <location evidence="3">Cell outer membrane</location>
        <topology evidence="3">Multi-pass membrane protein</topology>
    </subcellularLocation>
</comment>
<keyword evidence="11" id="KW-0732">Signal</keyword>
<dbReference type="RefSeq" id="WP_218069962.1">
    <property type="nucleotide sequence ID" value="NZ_BDFE01000015.1"/>
</dbReference>
<keyword evidence="13 20" id="KW-0106">Calcium</keyword>
<keyword evidence="9" id="KW-0812">Transmembrane</keyword>
<keyword evidence="14" id="KW-0442">Lipid degradation</keyword>
<evidence type="ECO:0000256" key="21">
    <source>
        <dbReference type="SAM" id="MobiDB-lite"/>
    </source>
</evidence>
<name>A0A194AGT6_9BACT</name>
<evidence type="ECO:0000256" key="20">
    <source>
        <dbReference type="PIRSR" id="PIRSR603187-2"/>
    </source>
</evidence>
<evidence type="ECO:0000256" key="3">
    <source>
        <dbReference type="ARBA" id="ARBA00004571"/>
    </source>
</evidence>
<comment type="caution">
    <text evidence="22">The sequence shown here is derived from an EMBL/GenBank/DDBJ whole genome shotgun (WGS) entry which is preliminary data.</text>
</comment>
<keyword evidence="16" id="KW-0472">Membrane</keyword>
<dbReference type="STRING" id="1592317.DPF_1002"/>
<evidence type="ECO:0000256" key="6">
    <source>
        <dbReference type="ARBA" id="ARBA00013179"/>
    </source>
</evidence>
<dbReference type="CDD" id="cd00541">
    <property type="entry name" value="OMPLA"/>
    <property type="match status" value="1"/>
</dbReference>
<evidence type="ECO:0000256" key="14">
    <source>
        <dbReference type="ARBA" id="ARBA00022963"/>
    </source>
</evidence>
<protein>
    <recommendedName>
        <fullName evidence="18">Phosphatidylcholine 1-acylhydrolase</fullName>
        <ecNumber evidence="6">3.1.1.32</ecNumber>
        <ecNumber evidence="7">3.1.1.4</ecNumber>
    </recommendedName>
</protein>
<comment type="catalytic activity">
    <reaction evidence="1">
        <text>a 1,2-diacyl-sn-glycero-3-phosphocholine + H2O = a 2-acyl-sn-glycero-3-phosphocholine + a fatty acid + H(+)</text>
        <dbReference type="Rhea" id="RHEA:18689"/>
        <dbReference type="ChEBI" id="CHEBI:15377"/>
        <dbReference type="ChEBI" id="CHEBI:15378"/>
        <dbReference type="ChEBI" id="CHEBI:28868"/>
        <dbReference type="ChEBI" id="CHEBI:57643"/>
        <dbReference type="ChEBI" id="CHEBI:57875"/>
        <dbReference type="EC" id="3.1.1.32"/>
    </reaction>
</comment>
<evidence type="ECO:0000256" key="15">
    <source>
        <dbReference type="ARBA" id="ARBA00023098"/>
    </source>
</evidence>
<dbReference type="GO" id="GO:0004623">
    <property type="term" value="F:phospholipase A2 activity"/>
    <property type="evidence" value="ECO:0007669"/>
    <property type="project" value="UniProtKB-EC"/>
</dbReference>
<organism evidence="22 23">
    <name type="scientific">Desulfoplanes formicivorans</name>
    <dbReference type="NCBI Taxonomy" id="1592317"/>
    <lineage>
        <taxon>Bacteria</taxon>
        <taxon>Pseudomonadati</taxon>
        <taxon>Thermodesulfobacteriota</taxon>
        <taxon>Desulfovibrionia</taxon>
        <taxon>Desulfovibrionales</taxon>
        <taxon>Desulfoplanaceae</taxon>
        <taxon>Desulfoplanes</taxon>
    </lineage>
</organism>
<evidence type="ECO:0000256" key="1">
    <source>
        <dbReference type="ARBA" id="ARBA00000111"/>
    </source>
</evidence>
<evidence type="ECO:0000256" key="16">
    <source>
        <dbReference type="ARBA" id="ARBA00023136"/>
    </source>
</evidence>
<comment type="catalytic activity">
    <reaction evidence="2">
        <text>a 1,2-diacyl-sn-glycero-3-phosphocholine + H2O = a 1-acyl-sn-glycero-3-phosphocholine + a fatty acid + H(+)</text>
        <dbReference type="Rhea" id="RHEA:15801"/>
        <dbReference type="ChEBI" id="CHEBI:15377"/>
        <dbReference type="ChEBI" id="CHEBI:15378"/>
        <dbReference type="ChEBI" id="CHEBI:28868"/>
        <dbReference type="ChEBI" id="CHEBI:57643"/>
        <dbReference type="ChEBI" id="CHEBI:58168"/>
        <dbReference type="EC" id="3.1.1.4"/>
    </reaction>
</comment>
<feature type="binding site" description="in dimeric form" evidence="20">
    <location>
        <position position="227"/>
    </location>
    <ligand>
        <name>Ca(2+)</name>
        <dbReference type="ChEBI" id="CHEBI:29108"/>
        <label>1</label>
    </ligand>
</feature>